<accession>A0A0E9WJY4</accession>
<dbReference type="AlphaFoldDB" id="A0A0E9WJY4"/>
<protein>
    <submittedName>
        <fullName evidence="1">Uncharacterized protein</fullName>
    </submittedName>
</protein>
<name>A0A0E9WJY4_ANGAN</name>
<reference evidence="1" key="1">
    <citation type="submission" date="2014-11" db="EMBL/GenBank/DDBJ databases">
        <authorList>
            <person name="Amaro Gonzalez C."/>
        </authorList>
    </citation>
    <scope>NUCLEOTIDE SEQUENCE</scope>
</reference>
<evidence type="ECO:0000313" key="1">
    <source>
        <dbReference type="EMBL" id="JAH90672.1"/>
    </source>
</evidence>
<sequence>MHGLVKILAFNLNPERGPLLMAHLAKQRELQMLNRFFKSQNGKRGGALLLSKNGSNAQFVVHHKG</sequence>
<proteinExistence type="predicted"/>
<dbReference type="EMBL" id="GBXM01017905">
    <property type="protein sequence ID" value="JAH90672.1"/>
    <property type="molecule type" value="Transcribed_RNA"/>
</dbReference>
<reference evidence="1" key="2">
    <citation type="journal article" date="2015" name="Fish Shellfish Immunol.">
        <title>Early steps in the European eel (Anguilla anguilla)-Vibrio vulnificus interaction in the gills: Role of the RtxA13 toxin.</title>
        <authorList>
            <person name="Callol A."/>
            <person name="Pajuelo D."/>
            <person name="Ebbesson L."/>
            <person name="Teles M."/>
            <person name="MacKenzie S."/>
            <person name="Amaro C."/>
        </authorList>
    </citation>
    <scope>NUCLEOTIDE SEQUENCE</scope>
</reference>
<organism evidence="1">
    <name type="scientific">Anguilla anguilla</name>
    <name type="common">European freshwater eel</name>
    <name type="synonym">Muraena anguilla</name>
    <dbReference type="NCBI Taxonomy" id="7936"/>
    <lineage>
        <taxon>Eukaryota</taxon>
        <taxon>Metazoa</taxon>
        <taxon>Chordata</taxon>
        <taxon>Craniata</taxon>
        <taxon>Vertebrata</taxon>
        <taxon>Euteleostomi</taxon>
        <taxon>Actinopterygii</taxon>
        <taxon>Neopterygii</taxon>
        <taxon>Teleostei</taxon>
        <taxon>Anguilliformes</taxon>
        <taxon>Anguillidae</taxon>
        <taxon>Anguilla</taxon>
    </lineage>
</organism>